<dbReference type="Proteomes" id="UP001158986">
    <property type="component" value="Unassembled WGS sequence"/>
</dbReference>
<proteinExistence type="predicted"/>
<keyword evidence="3" id="KW-1185">Reference proteome</keyword>
<accession>A0ABN8CP28</accession>
<feature type="domain" description="WRKY19-like zinc finger" evidence="1">
    <location>
        <begin position="192"/>
        <end position="215"/>
    </location>
</feature>
<dbReference type="PANTHER" id="PTHR31827">
    <property type="entry name" value="EMB|CAB89363.1"/>
    <property type="match status" value="1"/>
</dbReference>
<protein>
    <recommendedName>
        <fullName evidence="1">WRKY19-like zinc finger domain-containing protein</fullName>
    </recommendedName>
</protein>
<reference evidence="2 3" key="1">
    <citation type="submission" date="2021-11" db="EMBL/GenBank/DDBJ databases">
        <authorList>
            <person name="Islam A."/>
            <person name="Islam S."/>
            <person name="Flora M.S."/>
            <person name="Rahman M."/>
            <person name="Ziaur R.M."/>
            <person name="Epstein J.H."/>
            <person name="Hassan M."/>
            <person name="Klassen M."/>
            <person name="Woodard K."/>
            <person name="Webb A."/>
            <person name="Webby R.J."/>
            <person name="El Zowalaty M.E."/>
        </authorList>
    </citation>
    <scope>NUCLEOTIDE SEQUENCE [LARGE SCALE GENOMIC DNA]</scope>
    <source>
        <strain evidence="2">Pbs1</strain>
    </source>
</reference>
<gene>
    <name evidence="2" type="ORF">PBS001_LOCUS1372</name>
</gene>
<dbReference type="PANTHER" id="PTHR31827:SF1">
    <property type="entry name" value="EMB|CAB89363.1"/>
    <property type="match status" value="1"/>
</dbReference>
<organism evidence="2 3">
    <name type="scientific">Peronospora belbahrii</name>
    <dbReference type="NCBI Taxonomy" id="622444"/>
    <lineage>
        <taxon>Eukaryota</taxon>
        <taxon>Sar</taxon>
        <taxon>Stramenopiles</taxon>
        <taxon>Oomycota</taxon>
        <taxon>Peronosporomycetes</taxon>
        <taxon>Peronosporales</taxon>
        <taxon>Peronosporaceae</taxon>
        <taxon>Peronospora</taxon>
    </lineage>
</organism>
<evidence type="ECO:0000313" key="2">
    <source>
        <dbReference type="EMBL" id="CAH0514630.1"/>
    </source>
</evidence>
<dbReference type="EMBL" id="CAKLCB010000080">
    <property type="protein sequence ID" value="CAH0514630.1"/>
    <property type="molecule type" value="Genomic_DNA"/>
</dbReference>
<sequence length="358" mass="38581">METTLTHLNLELSSGMWKQPSSHATDSLTDESHCAGLCSHFPRKESPTPTSSTSNTEWLPRIMGMSDVLRSHVSPLTAKSFTRLPSIGVMINRDASPMSLIPVQTPAMHVNKQRQDTKMTSLRHPELKPSNVLANVAVRGLTEQQICKVWPALNRSTSSDKSKRTSNAKLCGMAKCNKRTKAGGFCIAHGGGLRCSKAGCTKHAVSLGLCISHGGGKRCTMKGCLNASRKNGVCWTHGGKRMCKIEGCNKGPKSGGYCWSHGVQYMVTNLCCVVELVVALVIMSELHGKRLGPTCMEGKRGMTCKVKTKLSRSEKVRPKSRSLCGLVTTECAQYSTINLVSHPGISIEDAPDTDAGPG</sequence>
<evidence type="ECO:0000259" key="1">
    <source>
        <dbReference type="Pfam" id="PF24906"/>
    </source>
</evidence>
<name>A0ABN8CP28_9STRA</name>
<evidence type="ECO:0000313" key="3">
    <source>
        <dbReference type="Proteomes" id="UP001158986"/>
    </source>
</evidence>
<dbReference type="InterPro" id="IPR056866">
    <property type="entry name" value="Znf_WRKY19"/>
</dbReference>
<comment type="caution">
    <text evidence="2">The sequence shown here is derived from an EMBL/GenBank/DDBJ whole genome shotgun (WGS) entry which is preliminary data.</text>
</comment>
<feature type="domain" description="WRKY19-like zinc finger" evidence="1">
    <location>
        <begin position="239"/>
        <end position="262"/>
    </location>
</feature>
<dbReference type="Pfam" id="PF24906">
    <property type="entry name" value="Zf_WRKY19"/>
    <property type="match status" value="2"/>
</dbReference>